<keyword evidence="4" id="KW-0732">Signal</keyword>
<keyword evidence="2 3" id="KW-0456">Lyase</keyword>
<keyword evidence="7" id="KW-1185">Reference proteome</keyword>
<feature type="chain" id="PRO_5042973455" description="Amidohydrolase-related domain-containing protein" evidence="4">
    <location>
        <begin position="19"/>
        <end position="388"/>
    </location>
</feature>
<evidence type="ECO:0000256" key="2">
    <source>
        <dbReference type="ARBA" id="ARBA00023239"/>
    </source>
</evidence>
<sequence>MKLGYCLAILGAAMASHASSTSRIKENALRDNIDLTVLSFIEDALADISSLHTTRIQSQLSLFNNATRIDTHTHPVPSWFRSLQPLAAGRETPSWDPISHLKFMDDHHIAHSILCVSTPQANAFPDDRERTIALARLLNEYVSELVRVFPGRFSWLAVTPLPYVKDAVVEVRYAVEELGAIGVGVLTNHEGLYPGETSFDPLWEYLQNRAENGDGKEIVFIHPHDPVIRLDNGSLVSSKPSPLRSGLGEFYFETARAISSITANRTIMKFPNLHWRVSHGAGAFPDISDRFLLGFPKDAEEARRIYATRFWYDSAGPVYPRQIKGLLAHDVPISQMVFGTDYPYGIGFWDVNANIDGLSTADFLSAEEKDGVFSANARTLWVGKLRYN</sequence>
<dbReference type="AlphaFoldDB" id="A0AAN6M6T3"/>
<proteinExistence type="inferred from homology"/>
<gene>
    <name evidence="6" type="ORF">GRF29_1g1185535</name>
</gene>
<evidence type="ECO:0000313" key="7">
    <source>
        <dbReference type="Proteomes" id="UP001280581"/>
    </source>
</evidence>
<comment type="caution">
    <text evidence="6">The sequence shown here is derived from an EMBL/GenBank/DDBJ whole genome shotgun (WGS) entry which is preliminary data.</text>
</comment>
<dbReference type="PANTHER" id="PTHR21240:SF32">
    <property type="entry name" value="AMIDOHYDROLASE-RELATED DOMAIN-CONTAINING PROTEIN"/>
    <property type="match status" value="1"/>
</dbReference>
<evidence type="ECO:0000256" key="3">
    <source>
        <dbReference type="RuleBase" id="RU366045"/>
    </source>
</evidence>
<feature type="signal peptide" evidence="4">
    <location>
        <begin position="1"/>
        <end position="18"/>
    </location>
</feature>
<dbReference type="GO" id="GO:0016787">
    <property type="term" value="F:hydrolase activity"/>
    <property type="evidence" value="ECO:0007669"/>
    <property type="project" value="InterPro"/>
</dbReference>
<name>A0AAN6M6T3_9PLEO</name>
<accession>A0AAN6M6T3</accession>
<reference evidence="6 7" key="1">
    <citation type="submission" date="2021-02" db="EMBL/GenBank/DDBJ databases">
        <title>Genome assembly of Pseudopithomyces chartarum.</title>
        <authorList>
            <person name="Jauregui R."/>
            <person name="Singh J."/>
            <person name="Voisey C."/>
        </authorList>
    </citation>
    <scope>NUCLEOTIDE SEQUENCE [LARGE SCALE GENOMIC DNA]</scope>
    <source>
        <strain evidence="6 7">AGR01</strain>
    </source>
</reference>
<comment type="similarity">
    <text evidence="3">Belongs to the metallo-dependent hydrolases superfamily.</text>
</comment>
<evidence type="ECO:0000256" key="1">
    <source>
        <dbReference type="ARBA" id="ARBA00022793"/>
    </source>
</evidence>
<dbReference type="EMBL" id="WVTA01000001">
    <property type="protein sequence ID" value="KAK3216853.1"/>
    <property type="molecule type" value="Genomic_DNA"/>
</dbReference>
<evidence type="ECO:0000259" key="5">
    <source>
        <dbReference type="Pfam" id="PF04909"/>
    </source>
</evidence>
<dbReference type="Proteomes" id="UP001280581">
    <property type="component" value="Unassembled WGS sequence"/>
</dbReference>
<dbReference type="PANTHER" id="PTHR21240">
    <property type="entry name" value="2-AMINO-3-CARBOXYLMUCONATE-6-SEMIALDEHYDE DECARBOXYLASE"/>
    <property type="match status" value="1"/>
</dbReference>
<dbReference type="GO" id="GO:0019748">
    <property type="term" value="P:secondary metabolic process"/>
    <property type="evidence" value="ECO:0007669"/>
    <property type="project" value="TreeGrafter"/>
</dbReference>
<organism evidence="6 7">
    <name type="scientific">Pseudopithomyces chartarum</name>
    <dbReference type="NCBI Taxonomy" id="1892770"/>
    <lineage>
        <taxon>Eukaryota</taxon>
        <taxon>Fungi</taxon>
        <taxon>Dikarya</taxon>
        <taxon>Ascomycota</taxon>
        <taxon>Pezizomycotina</taxon>
        <taxon>Dothideomycetes</taxon>
        <taxon>Pleosporomycetidae</taxon>
        <taxon>Pleosporales</taxon>
        <taxon>Massarineae</taxon>
        <taxon>Didymosphaeriaceae</taxon>
        <taxon>Pseudopithomyces</taxon>
    </lineage>
</organism>
<feature type="domain" description="Amidohydrolase-related" evidence="5">
    <location>
        <begin position="69"/>
        <end position="381"/>
    </location>
</feature>
<evidence type="ECO:0000313" key="6">
    <source>
        <dbReference type="EMBL" id="KAK3216853.1"/>
    </source>
</evidence>
<dbReference type="GO" id="GO:0016831">
    <property type="term" value="F:carboxy-lyase activity"/>
    <property type="evidence" value="ECO:0007669"/>
    <property type="project" value="UniProtKB-KW"/>
</dbReference>
<keyword evidence="1 3" id="KW-0210">Decarboxylase</keyword>
<dbReference type="Pfam" id="PF04909">
    <property type="entry name" value="Amidohydro_2"/>
    <property type="match status" value="1"/>
</dbReference>
<dbReference type="SUPFAM" id="SSF51556">
    <property type="entry name" value="Metallo-dependent hydrolases"/>
    <property type="match status" value="1"/>
</dbReference>
<dbReference type="InterPro" id="IPR032466">
    <property type="entry name" value="Metal_Hydrolase"/>
</dbReference>
<protein>
    <recommendedName>
        <fullName evidence="5">Amidohydrolase-related domain-containing protein</fullName>
    </recommendedName>
</protein>
<dbReference type="GO" id="GO:0005829">
    <property type="term" value="C:cytosol"/>
    <property type="evidence" value="ECO:0007669"/>
    <property type="project" value="TreeGrafter"/>
</dbReference>
<dbReference type="InterPro" id="IPR006680">
    <property type="entry name" value="Amidohydro-rel"/>
</dbReference>
<dbReference type="InterPro" id="IPR032465">
    <property type="entry name" value="ACMSD"/>
</dbReference>
<evidence type="ECO:0000256" key="4">
    <source>
        <dbReference type="SAM" id="SignalP"/>
    </source>
</evidence>
<dbReference type="Gene3D" id="3.20.20.140">
    <property type="entry name" value="Metal-dependent hydrolases"/>
    <property type="match status" value="1"/>
</dbReference>